<name>A0ABQ1EX84_9BACL</name>
<accession>A0ABQ1EX84</accession>
<dbReference type="RefSeq" id="WP_189014747.1">
    <property type="nucleotide sequence ID" value="NZ_BMHE01000024.1"/>
</dbReference>
<gene>
    <name evidence="1" type="ORF">GCM10008018_42290</name>
</gene>
<organism evidence="1 2">
    <name type="scientific">Paenibacillus marchantiophytorum</name>
    <dbReference type="NCBI Taxonomy" id="1619310"/>
    <lineage>
        <taxon>Bacteria</taxon>
        <taxon>Bacillati</taxon>
        <taxon>Bacillota</taxon>
        <taxon>Bacilli</taxon>
        <taxon>Bacillales</taxon>
        <taxon>Paenibacillaceae</taxon>
        <taxon>Paenibacillus</taxon>
    </lineage>
</organism>
<evidence type="ECO:0000313" key="2">
    <source>
        <dbReference type="Proteomes" id="UP000615455"/>
    </source>
</evidence>
<dbReference type="Pfam" id="PF14124">
    <property type="entry name" value="DUF4291"/>
    <property type="match status" value="1"/>
</dbReference>
<reference evidence="2" key="1">
    <citation type="journal article" date="2019" name="Int. J. Syst. Evol. Microbiol.">
        <title>The Global Catalogue of Microorganisms (GCM) 10K type strain sequencing project: providing services to taxonomists for standard genome sequencing and annotation.</title>
        <authorList>
            <consortium name="The Broad Institute Genomics Platform"/>
            <consortium name="The Broad Institute Genome Sequencing Center for Infectious Disease"/>
            <person name="Wu L."/>
            <person name="Ma J."/>
        </authorList>
    </citation>
    <scope>NUCLEOTIDE SEQUENCE [LARGE SCALE GENOMIC DNA]</scope>
    <source>
        <strain evidence="2">CGMCC 1.15043</strain>
    </source>
</reference>
<dbReference type="PANTHER" id="PTHR38567:SF1">
    <property type="entry name" value="DUF4291 DOMAIN-CONTAINING PROTEIN"/>
    <property type="match status" value="1"/>
</dbReference>
<dbReference type="InterPro" id="IPR025633">
    <property type="entry name" value="DUF4291"/>
</dbReference>
<keyword evidence="2" id="KW-1185">Reference proteome</keyword>
<sequence>MSNSTKHAEEKIIFAHYNEKTIRVYQAYNHKIADEAVELGSFGASFKMERMTWIKPSFLWMMYRSGWGTKIDQERILAIDISREGFDAILSDVVLSSFHSDAYVSLDEWKLKLQNSQVRCQWDPDRDIHGNPLHRRAVQLGLKGDMVENYVHKWIVEVNDITEHVIQIREAIQLNSFEVSMLPNEREYHLDDCIQRTLGMVTR</sequence>
<comment type="caution">
    <text evidence="1">The sequence shown here is derived from an EMBL/GenBank/DDBJ whole genome shotgun (WGS) entry which is preliminary data.</text>
</comment>
<dbReference type="EMBL" id="BMHE01000024">
    <property type="protein sequence ID" value="GFZ91567.1"/>
    <property type="molecule type" value="Genomic_DNA"/>
</dbReference>
<dbReference type="PANTHER" id="PTHR38567">
    <property type="entry name" value="DUF4291 DOMAIN-CONTAINING PROTEIN"/>
    <property type="match status" value="1"/>
</dbReference>
<protein>
    <recommendedName>
        <fullName evidence="3">DUF4291 domain-containing protein</fullName>
    </recommendedName>
</protein>
<evidence type="ECO:0000313" key="1">
    <source>
        <dbReference type="EMBL" id="GFZ91567.1"/>
    </source>
</evidence>
<evidence type="ECO:0008006" key="3">
    <source>
        <dbReference type="Google" id="ProtNLM"/>
    </source>
</evidence>
<proteinExistence type="predicted"/>
<dbReference type="Proteomes" id="UP000615455">
    <property type="component" value="Unassembled WGS sequence"/>
</dbReference>